<evidence type="ECO:0000256" key="1">
    <source>
        <dbReference type="SAM" id="Coils"/>
    </source>
</evidence>
<keyword evidence="1" id="KW-0175">Coiled coil</keyword>
<comment type="caution">
    <text evidence="3">The sequence shown here is derived from an EMBL/GenBank/DDBJ whole genome shotgun (WGS) entry which is preliminary data.</text>
</comment>
<dbReference type="EMBL" id="AHKC01005475">
    <property type="protein sequence ID" value="EKF38545.1"/>
    <property type="molecule type" value="Genomic_DNA"/>
</dbReference>
<sequence length="569" mass="64442">MPPRLASKVGRAGRQRTKSAGATRRKSGPTSSEIVAATFANVELRFTKASMAEYSKRCEGMSRANELLRHQLEEHESDSIKVVQHLKEKLQCAEKEVTEQRGEIERLLAESADAEEDLRCQYERILEERDEQIVQYATTVQRLQSDLKGAAQHVHKREMHQLELKRLNDEIEEMRTRHDCELAALRFQTVDRKMRLVALEETMRERFQAQVEKESERLLEAKSKALLEDHESLQYERVRLTQDLEELVQLATVKNMECADVRRKGELHQRACEEAMRRIVLGNRRARDSEAKTQRLERRVKELMQEKNAMREELSRRYETQIQELEKTLAETQNSLQCHRAELQRLRRIASTIVDQRSDLERFFYVALDDVRRMRSKAPRRQQVASPVQLPSLLAAENNGNVAYNGANPRHAQQQHQHQAPPLVLEALPSSLVTKGGPTFLTESPASAKGINTPAASTVNTVPSSIPAPSPTGPSPSVPLPSPPPGMAPGRRGGGSARLTRDAAGHSNNKNNVLFINFGENGEGAYLNDLSWEDKEKIIKALLFFINQTCYQKLPGSQLANSEATLMET</sequence>
<evidence type="ECO:0008006" key="5">
    <source>
        <dbReference type="Google" id="ProtNLM"/>
    </source>
</evidence>
<dbReference type="Proteomes" id="UP000007350">
    <property type="component" value="Unassembled WGS sequence"/>
</dbReference>
<dbReference type="AlphaFoldDB" id="K2NGQ4"/>
<feature type="coiled-coil region" evidence="1">
    <location>
        <begin position="286"/>
        <end position="349"/>
    </location>
</feature>
<keyword evidence="4" id="KW-1185">Reference proteome</keyword>
<organism evidence="3 4">
    <name type="scientific">Trypanosoma cruzi marinkellei</name>
    <dbReference type="NCBI Taxonomy" id="85056"/>
    <lineage>
        <taxon>Eukaryota</taxon>
        <taxon>Discoba</taxon>
        <taxon>Euglenozoa</taxon>
        <taxon>Kinetoplastea</taxon>
        <taxon>Metakinetoplastina</taxon>
        <taxon>Trypanosomatida</taxon>
        <taxon>Trypanosomatidae</taxon>
        <taxon>Trypanosoma</taxon>
        <taxon>Schizotrypanum</taxon>
    </lineage>
</organism>
<dbReference type="OrthoDB" id="441129at2759"/>
<feature type="coiled-coil region" evidence="1">
    <location>
        <begin position="58"/>
        <end position="124"/>
    </location>
</feature>
<feature type="region of interest" description="Disordered" evidence="2">
    <location>
        <begin position="436"/>
        <end position="506"/>
    </location>
</feature>
<dbReference type="PANTHER" id="PTHR14845">
    <property type="entry name" value="COILED-COIL DOMAIN-CONTAINING 166"/>
    <property type="match status" value="1"/>
</dbReference>
<feature type="region of interest" description="Disordered" evidence="2">
    <location>
        <begin position="1"/>
        <end position="31"/>
    </location>
</feature>
<feature type="region of interest" description="Disordered" evidence="2">
    <location>
        <begin position="400"/>
        <end position="419"/>
    </location>
</feature>
<accession>K2NGQ4</accession>
<evidence type="ECO:0000313" key="4">
    <source>
        <dbReference type="Proteomes" id="UP000007350"/>
    </source>
</evidence>
<evidence type="ECO:0000256" key="2">
    <source>
        <dbReference type="SAM" id="MobiDB-lite"/>
    </source>
</evidence>
<proteinExistence type="predicted"/>
<dbReference type="PANTHER" id="PTHR14845:SF6">
    <property type="entry name" value="BASAL BODY-ORIENTATION FACTOR 1"/>
    <property type="match status" value="1"/>
</dbReference>
<evidence type="ECO:0000313" key="3">
    <source>
        <dbReference type="EMBL" id="EKF38545.1"/>
    </source>
</evidence>
<gene>
    <name evidence="3" type="ORF">MOQ_001242</name>
</gene>
<feature type="compositionally biased region" description="Basic residues" evidence="2">
    <location>
        <begin position="11"/>
        <end position="27"/>
    </location>
</feature>
<protein>
    <recommendedName>
        <fullName evidence="5">Basal body-orientation factor 1</fullName>
    </recommendedName>
</protein>
<feature type="coiled-coil region" evidence="1">
    <location>
        <begin position="150"/>
        <end position="250"/>
    </location>
</feature>
<feature type="compositionally biased region" description="Pro residues" evidence="2">
    <location>
        <begin position="466"/>
        <end position="487"/>
    </location>
</feature>
<reference evidence="3 4" key="1">
    <citation type="journal article" date="2012" name="BMC Genomics">
        <title>Comparative genomic analysis of human infective Trypanosoma cruzi lineages with the bat-restricted subspecies T. cruzi marinkellei.</title>
        <authorList>
            <person name="Franzen O."/>
            <person name="Talavera-Lopez C."/>
            <person name="Ochaya S."/>
            <person name="Butler C.E."/>
            <person name="Messenger L.A."/>
            <person name="Lewis M.D."/>
            <person name="Llewellyn M.S."/>
            <person name="Marinkelle C.J."/>
            <person name="Tyler K.M."/>
            <person name="Miles M.A."/>
            <person name="Andersson B."/>
        </authorList>
    </citation>
    <scope>NUCLEOTIDE SEQUENCE [LARGE SCALE GENOMIC DNA]</scope>
    <source>
        <strain evidence="3 4">B7</strain>
    </source>
</reference>
<name>K2NGQ4_TRYCR</name>